<evidence type="ECO:0000259" key="1">
    <source>
        <dbReference type="Pfam" id="PF23272"/>
    </source>
</evidence>
<sequence length="427" mass="48330">MRTKFGPLGSLRGVVGRVRGRGKNREKDKEVFEKVPAKVDENPVALPDVGETVDDSLPTVESESSFGHSTVACVCQRCTLRLVRMRKEKISDFTLTLMDSLDQTQFWSDWGKWQKKDGLSLHLVEDFKVAPTKLANVKDTVIMRKFGAVEPDNYWYRVCEGEAESVIQRPWHMVWKSRRGEKAANKEQWPNLERDTSPEALLSALNYKIEDGRNLYIATNEKDTSFFDPLKDKYSTHFLDEYSDLWNTESDWYAEMTKLNNGNPVEFDGYMRISVDTEVFLRGKNQIETFNDLTKDCKDGINTTKLVAYVQCAIHFELSSIRLMAEASRHMRRKEKPMIAMPNRSISAMKTMPRASSVPTTPVQEKANSLRSNCLCSPTTHAGSFRCRNHRNANLPRSSISVGAKLSELGGSMPVGPKLPELGAQGS</sequence>
<reference evidence="2" key="1">
    <citation type="submission" date="2018-01" db="EMBL/GenBank/DDBJ databases">
        <authorList>
            <person name="Mao J.F."/>
        </authorList>
    </citation>
    <scope>NUCLEOTIDE SEQUENCE</scope>
    <source>
        <strain evidence="2">Huo1</strain>
        <tissue evidence="2">Leaf</tissue>
    </source>
</reference>
<dbReference type="AlphaFoldDB" id="A0A8X8X5Y1"/>
<feature type="domain" description="DUF7075" evidence="1">
    <location>
        <begin position="101"/>
        <end position="289"/>
    </location>
</feature>
<protein>
    <recommendedName>
        <fullName evidence="1">DUF7075 domain-containing protein</fullName>
    </recommendedName>
</protein>
<dbReference type="EMBL" id="PNBA02000011">
    <property type="protein sequence ID" value="KAG6406972.1"/>
    <property type="molecule type" value="Genomic_DNA"/>
</dbReference>
<dbReference type="PANTHER" id="PTHR31469">
    <property type="entry name" value="OS07G0633600 PROTEIN"/>
    <property type="match status" value="1"/>
</dbReference>
<evidence type="ECO:0000313" key="3">
    <source>
        <dbReference type="Proteomes" id="UP000298416"/>
    </source>
</evidence>
<reference evidence="2" key="2">
    <citation type="submission" date="2020-08" db="EMBL/GenBank/DDBJ databases">
        <title>Plant Genome Project.</title>
        <authorList>
            <person name="Zhang R.-G."/>
        </authorList>
    </citation>
    <scope>NUCLEOTIDE SEQUENCE</scope>
    <source>
        <strain evidence="2">Huo1</strain>
        <tissue evidence="2">Leaf</tissue>
    </source>
</reference>
<keyword evidence="3" id="KW-1185">Reference proteome</keyword>
<gene>
    <name evidence="2" type="ORF">SASPL_129952</name>
</gene>
<accession>A0A8X8X5Y1</accession>
<comment type="caution">
    <text evidence="2">The sequence shown here is derived from an EMBL/GenBank/DDBJ whole genome shotgun (WGS) entry which is preliminary data.</text>
</comment>
<organism evidence="2">
    <name type="scientific">Salvia splendens</name>
    <name type="common">Scarlet sage</name>
    <dbReference type="NCBI Taxonomy" id="180675"/>
    <lineage>
        <taxon>Eukaryota</taxon>
        <taxon>Viridiplantae</taxon>
        <taxon>Streptophyta</taxon>
        <taxon>Embryophyta</taxon>
        <taxon>Tracheophyta</taxon>
        <taxon>Spermatophyta</taxon>
        <taxon>Magnoliopsida</taxon>
        <taxon>eudicotyledons</taxon>
        <taxon>Gunneridae</taxon>
        <taxon>Pentapetalae</taxon>
        <taxon>asterids</taxon>
        <taxon>lamiids</taxon>
        <taxon>Lamiales</taxon>
        <taxon>Lamiaceae</taxon>
        <taxon>Nepetoideae</taxon>
        <taxon>Mentheae</taxon>
        <taxon>Salviinae</taxon>
        <taxon>Salvia</taxon>
        <taxon>Salvia subgen. Calosphace</taxon>
        <taxon>core Calosphace</taxon>
    </lineage>
</organism>
<proteinExistence type="predicted"/>
<dbReference type="PANTHER" id="PTHR31469:SF2">
    <property type="entry name" value="EXPRESSED PROTEIN"/>
    <property type="match status" value="1"/>
</dbReference>
<dbReference type="Pfam" id="PF23272">
    <property type="entry name" value="DUF7075"/>
    <property type="match status" value="1"/>
</dbReference>
<dbReference type="GO" id="GO:0005794">
    <property type="term" value="C:Golgi apparatus"/>
    <property type="evidence" value="ECO:0007669"/>
    <property type="project" value="TreeGrafter"/>
</dbReference>
<dbReference type="Proteomes" id="UP000298416">
    <property type="component" value="Unassembled WGS sequence"/>
</dbReference>
<name>A0A8X8X5Y1_SALSN</name>
<evidence type="ECO:0000313" key="2">
    <source>
        <dbReference type="EMBL" id="KAG6406972.1"/>
    </source>
</evidence>
<dbReference type="InterPro" id="IPR055503">
    <property type="entry name" value="DUF7075"/>
</dbReference>